<dbReference type="PANTHER" id="PTHR34130">
    <property type="entry name" value="OS08G0243800 PROTEIN"/>
    <property type="match status" value="1"/>
</dbReference>
<accession>A0ABC8SB03</accession>
<comment type="caution">
    <text evidence="1">The sequence shown here is derived from an EMBL/GenBank/DDBJ whole genome shotgun (WGS) entry which is preliminary data.</text>
</comment>
<reference evidence="1 2" key="1">
    <citation type="submission" date="2024-02" db="EMBL/GenBank/DDBJ databases">
        <authorList>
            <person name="Vignale AGUSTIN F."/>
            <person name="Sosa J E."/>
            <person name="Modenutti C."/>
        </authorList>
    </citation>
    <scope>NUCLEOTIDE SEQUENCE [LARGE SCALE GENOMIC DNA]</scope>
</reference>
<name>A0ABC8SB03_9AQUA</name>
<dbReference type="PANTHER" id="PTHR34130:SF14">
    <property type="match status" value="1"/>
</dbReference>
<keyword evidence="2" id="KW-1185">Reference proteome</keyword>
<dbReference type="Proteomes" id="UP001642360">
    <property type="component" value="Unassembled WGS sequence"/>
</dbReference>
<organism evidence="1 2">
    <name type="scientific">Ilex paraguariensis</name>
    <name type="common">yerba mate</name>
    <dbReference type="NCBI Taxonomy" id="185542"/>
    <lineage>
        <taxon>Eukaryota</taxon>
        <taxon>Viridiplantae</taxon>
        <taxon>Streptophyta</taxon>
        <taxon>Embryophyta</taxon>
        <taxon>Tracheophyta</taxon>
        <taxon>Spermatophyta</taxon>
        <taxon>Magnoliopsida</taxon>
        <taxon>eudicotyledons</taxon>
        <taxon>Gunneridae</taxon>
        <taxon>Pentapetalae</taxon>
        <taxon>asterids</taxon>
        <taxon>campanulids</taxon>
        <taxon>Aquifoliales</taxon>
        <taxon>Aquifoliaceae</taxon>
        <taxon>Ilex</taxon>
    </lineage>
</organism>
<evidence type="ECO:0000313" key="1">
    <source>
        <dbReference type="EMBL" id="CAK9152233.1"/>
    </source>
</evidence>
<dbReference type="AlphaFoldDB" id="A0ABC8SB03"/>
<dbReference type="EMBL" id="CAUOFW020002247">
    <property type="protein sequence ID" value="CAK9152233.1"/>
    <property type="molecule type" value="Genomic_DNA"/>
</dbReference>
<protein>
    <submittedName>
        <fullName evidence="1">Uncharacterized protein</fullName>
    </submittedName>
</protein>
<evidence type="ECO:0000313" key="2">
    <source>
        <dbReference type="Proteomes" id="UP001642360"/>
    </source>
</evidence>
<gene>
    <name evidence="1" type="ORF">ILEXP_LOCUS20449</name>
</gene>
<proteinExistence type="predicted"/>
<sequence length="230" mass="26111">MEDKENNMFEYFDGEDHAEDTLSLRNLPIHDHNLDGDSVRESPRTSSAFEFFTGLTSGTYNSPTTNLIFCGKVISDKDDEELNEYQKRDYLTLKRSASFIKPQSYQFIGDEKTVRFPTKNRSNSVRISSSDRYSSNCSTLQKVNITSLTSMSEKSKRWMFMFGPVKFKPEMELRAIKERQGRRVPPPMFPAIAGGAKGKSQWGIVRSLKGRSHLANVLARAFGCIPVNVV</sequence>